<organism evidence="1 2">
    <name type="scientific">Marinobacter halophilus</name>
    <dbReference type="NCBI Taxonomy" id="1323740"/>
    <lineage>
        <taxon>Bacteria</taxon>
        <taxon>Pseudomonadati</taxon>
        <taxon>Pseudomonadota</taxon>
        <taxon>Gammaproteobacteria</taxon>
        <taxon>Pseudomonadales</taxon>
        <taxon>Marinobacteraceae</taxon>
        <taxon>Marinobacter</taxon>
    </lineage>
</organism>
<dbReference type="Pfam" id="PF13875">
    <property type="entry name" value="DUF4202"/>
    <property type="match status" value="1"/>
</dbReference>
<sequence>MMTEQQKLEQALELIDQANLADPNREQVEGEALPREYAYSLHMTRWLLALEPAASARMQIACRAQHIERWTMPRGDYAEGRKNYYQWRQACGRMHGRRAAEIMARCGYPQEECERVETILTKRELRQDPDTQLLEDVACMVFLERYFARFYSDNPDYEREKWLTIVRRTWGKMSPRGHEAALKLAEGMPAHLLELLQEALSESGT</sequence>
<dbReference type="InterPro" id="IPR025255">
    <property type="entry name" value="DUF4202"/>
</dbReference>
<dbReference type="Proteomes" id="UP000238385">
    <property type="component" value="Unassembled WGS sequence"/>
</dbReference>
<dbReference type="OrthoDB" id="9799165at2"/>
<proteinExistence type="predicted"/>
<gene>
    <name evidence="1" type="ORF">C7H08_08865</name>
</gene>
<dbReference type="AlphaFoldDB" id="A0A2T1KF76"/>
<comment type="caution">
    <text evidence="1">The sequence shown here is derived from an EMBL/GenBank/DDBJ whole genome shotgun (WGS) entry which is preliminary data.</text>
</comment>
<evidence type="ECO:0000313" key="1">
    <source>
        <dbReference type="EMBL" id="PSF08765.1"/>
    </source>
</evidence>
<dbReference type="PANTHER" id="PTHR41729:SF1">
    <property type="entry name" value="GLUTAMYL-TRNA SYNTHETASE"/>
    <property type="match status" value="1"/>
</dbReference>
<reference evidence="1 2" key="1">
    <citation type="submission" date="2018-03" db="EMBL/GenBank/DDBJ databases">
        <title>Marinobacter brunus sp. nov., a marine bacterium of Gamma-proteobacteria isolated from the surface seawater of the South China Sea.</title>
        <authorList>
            <person name="Cheng H."/>
            <person name="Wu Y.-H."/>
            <person name="Xamxidin M."/>
            <person name="Xu X.-W."/>
        </authorList>
    </citation>
    <scope>NUCLEOTIDE SEQUENCE [LARGE SCALE GENOMIC DNA]</scope>
    <source>
        <strain evidence="1 2">JCM 30472</strain>
    </source>
</reference>
<evidence type="ECO:0000313" key="2">
    <source>
        <dbReference type="Proteomes" id="UP000238385"/>
    </source>
</evidence>
<dbReference type="EMBL" id="PXNN01000011">
    <property type="protein sequence ID" value="PSF08765.1"/>
    <property type="molecule type" value="Genomic_DNA"/>
</dbReference>
<dbReference type="PANTHER" id="PTHR41729">
    <property type="entry name" value="GLUTAMYL-TRNA SYNTHETASE"/>
    <property type="match status" value="1"/>
</dbReference>
<name>A0A2T1KF76_9GAMM</name>
<accession>A0A2T1KF76</accession>
<keyword evidence="2" id="KW-1185">Reference proteome</keyword>
<protein>
    <submittedName>
        <fullName evidence="1">DUF4202 domain-containing protein</fullName>
    </submittedName>
</protein>